<evidence type="ECO:0000256" key="1">
    <source>
        <dbReference type="ARBA" id="ARBA00000707"/>
    </source>
</evidence>
<dbReference type="InterPro" id="IPR038765">
    <property type="entry name" value="Papain-like_cys_pep_sf"/>
</dbReference>
<reference evidence="19 20" key="1">
    <citation type="journal article" date="2018" name="New Phytol.">
        <title>Phylogenomics of Endogonaceae and evolution of mycorrhizas within Mucoromycota.</title>
        <authorList>
            <person name="Chang Y."/>
            <person name="Desiro A."/>
            <person name="Na H."/>
            <person name="Sandor L."/>
            <person name="Lipzen A."/>
            <person name="Clum A."/>
            <person name="Barry K."/>
            <person name="Grigoriev I.V."/>
            <person name="Martin F.M."/>
            <person name="Stajich J.E."/>
            <person name="Smith M.E."/>
            <person name="Bonito G."/>
            <person name="Spatafora J.W."/>
        </authorList>
    </citation>
    <scope>NUCLEOTIDE SEQUENCE [LARGE SCALE GENOMIC DNA]</scope>
    <source>
        <strain evidence="19 20">AD002</strain>
    </source>
</reference>
<evidence type="ECO:0000256" key="12">
    <source>
        <dbReference type="ARBA" id="ARBA00022833"/>
    </source>
</evidence>
<dbReference type="PROSITE" id="PS50030">
    <property type="entry name" value="UBA"/>
    <property type="match status" value="2"/>
</dbReference>
<evidence type="ECO:0000256" key="5">
    <source>
        <dbReference type="ARBA" id="ARBA00022670"/>
    </source>
</evidence>
<feature type="domain" description="UBA" evidence="17">
    <location>
        <begin position="79"/>
        <end position="122"/>
    </location>
</feature>
<evidence type="ECO:0000256" key="4">
    <source>
        <dbReference type="ARBA" id="ARBA00014611"/>
    </source>
</evidence>
<dbReference type="CDD" id="cd14297">
    <property type="entry name" value="UBA2_spUBP14_like"/>
    <property type="match status" value="1"/>
</dbReference>
<dbReference type="GO" id="GO:0004843">
    <property type="term" value="F:cysteine-type deubiquitinase activity"/>
    <property type="evidence" value="ECO:0007669"/>
    <property type="project" value="UniProtKB-EC"/>
</dbReference>
<evidence type="ECO:0000256" key="3">
    <source>
        <dbReference type="ARBA" id="ARBA00012759"/>
    </source>
</evidence>
<evidence type="ECO:0000256" key="10">
    <source>
        <dbReference type="ARBA" id="ARBA00022801"/>
    </source>
</evidence>
<keyword evidence="8" id="KW-0863">Zinc-finger</keyword>
<evidence type="ECO:0000256" key="8">
    <source>
        <dbReference type="ARBA" id="ARBA00022771"/>
    </source>
</evidence>
<dbReference type="EMBL" id="RBNJ01008220">
    <property type="protein sequence ID" value="RUS27530.1"/>
    <property type="molecule type" value="Genomic_DNA"/>
</dbReference>
<dbReference type="Gene3D" id="1.10.8.10">
    <property type="entry name" value="DNA helicase RuvA subunit, C-terminal domain"/>
    <property type="match status" value="2"/>
</dbReference>
<evidence type="ECO:0000256" key="14">
    <source>
        <dbReference type="ARBA" id="ARBA00029889"/>
    </source>
</evidence>
<evidence type="ECO:0000256" key="2">
    <source>
        <dbReference type="ARBA" id="ARBA00009085"/>
    </source>
</evidence>
<evidence type="ECO:0000313" key="20">
    <source>
        <dbReference type="Proteomes" id="UP000274822"/>
    </source>
</evidence>
<dbReference type="GO" id="GO:0000151">
    <property type="term" value="C:ubiquitin ligase complex"/>
    <property type="evidence" value="ECO:0007669"/>
    <property type="project" value="TreeGrafter"/>
</dbReference>
<dbReference type="CDD" id="cd14385">
    <property type="entry name" value="UBA1_spUBP14_like"/>
    <property type="match status" value="1"/>
</dbReference>
<keyword evidence="9" id="KW-0833">Ubl conjugation pathway</keyword>
<dbReference type="Gene3D" id="3.90.70.10">
    <property type="entry name" value="Cysteine proteinases"/>
    <property type="match status" value="1"/>
</dbReference>
<comment type="catalytic activity">
    <reaction evidence="1">
        <text>Thiol-dependent hydrolysis of ester, thioester, amide, peptide and isopeptide bonds formed by the C-terminal Gly of ubiquitin (a 76-residue protein attached to proteins as an intracellular targeting signal).</text>
        <dbReference type="EC" id="3.4.19.12"/>
    </reaction>
</comment>
<dbReference type="InterPro" id="IPR015940">
    <property type="entry name" value="UBA"/>
</dbReference>
<evidence type="ECO:0000256" key="9">
    <source>
        <dbReference type="ARBA" id="ARBA00022786"/>
    </source>
</evidence>
<evidence type="ECO:0000256" key="11">
    <source>
        <dbReference type="ARBA" id="ARBA00022807"/>
    </source>
</evidence>
<dbReference type="SUPFAM" id="SSF54001">
    <property type="entry name" value="Cysteine proteinases"/>
    <property type="match status" value="1"/>
</dbReference>
<feature type="domain" description="USP" evidence="18">
    <location>
        <begin position="1"/>
        <end position="209"/>
    </location>
</feature>
<comment type="caution">
    <text evidence="19">The sequence shown here is derived from an EMBL/GenBank/DDBJ whole genome shotgun (WGS) entry which is preliminary data.</text>
</comment>
<evidence type="ECO:0000256" key="6">
    <source>
        <dbReference type="ARBA" id="ARBA00022723"/>
    </source>
</evidence>
<keyword evidence="11" id="KW-0788">Thiol protease</keyword>
<evidence type="ECO:0000259" key="18">
    <source>
        <dbReference type="PROSITE" id="PS50235"/>
    </source>
</evidence>
<proteinExistence type="inferred from homology"/>
<dbReference type="GO" id="GO:0016579">
    <property type="term" value="P:protein deubiquitination"/>
    <property type="evidence" value="ECO:0007669"/>
    <property type="project" value="InterPro"/>
</dbReference>
<organism evidence="19 20">
    <name type="scientific">Jimgerdemannia flammicorona</name>
    <dbReference type="NCBI Taxonomy" id="994334"/>
    <lineage>
        <taxon>Eukaryota</taxon>
        <taxon>Fungi</taxon>
        <taxon>Fungi incertae sedis</taxon>
        <taxon>Mucoromycota</taxon>
        <taxon>Mucoromycotina</taxon>
        <taxon>Endogonomycetes</taxon>
        <taxon>Endogonales</taxon>
        <taxon>Endogonaceae</taxon>
        <taxon>Jimgerdemannia</taxon>
    </lineage>
</organism>
<evidence type="ECO:0000256" key="16">
    <source>
        <dbReference type="SAM" id="MobiDB-lite"/>
    </source>
</evidence>
<dbReference type="SUPFAM" id="SSF46934">
    <property type="entry name" value="UBA-like"/>
    <property type="match status" value="1"/>
</dbReference>
<gene>
    <name evidence="19" type="ORF">BC938DRAFT_483110</name>
</gene>
<dbReference type="SMART" id="SM00165">
    <property type="entry name" value="UBA"/>
    <property type="match status" value="2"/>
</dbReference>
<dbReference type="Pfam" id="PF22562">
    <property type="entry name" value="UBA_7"/>
    <property type="match status" value="2"/>
</dbReference>
<dbReference type="InterPro" id="IPR052476">
    <property type="entry name" value="UBAC1"/>
</dbReference>
<dbReference type="GO" id="GO:0008270">
    <property type="term" value="F:zinc ion binding"/>
    <property type="evidence" value="ECO:0007669"/>
    <property type="project" value="UniProtKB-KW"/>
</dbReference>
<name>A0A433QCJ4_9FUNG</name>
<dbReference type="Proteomes" id="UP000274822">
    <property type="component" value="Unassembled WGS sequence"/>
</dbReference>
<dbReference type="EC" id="3.4.19.12" evidence="3"/>
<protein>
    <recommendedName>
        <fullName evidence="4">Ubiquitin carboxyl-terminal hydrolase 14</fullName>
        <ecNumber evidence="3">3.4.19.12</ecNumber>
    </recommendedName>
    <alternativeName>
        <fullName evidence="13">Deubiquitinating enzyme 14</fullName>
    </alternativeName>
    <alternativeName>
        <fullName evidence="14">Ubiquitin thioesterase 14</fullName>
    </alternativeName>
    <alternativeName>
        <fullName evidence="15">Ubiquitin-specific-processing protease 14</fullName>
    </alternativeName>
</protein>
<dbReference type="AlphaFoldDB" id="A0A433QCJ4"/>
<evidence type="ECO:0000313" key="19">
    <source>
        <dbReference type="EMBL" id="RUS27530.1"/>
    </source>
</evidence>
<dbReference type="GO" id="GO:0006508">
    <property type="term" value="P:proteolysis"/>
    <property type="evidence" value="ECO:0007669"/>
    <property type="project" value="UniProtKB-KW"/>
</dbReference>
<dbReference type="InterPro" id="IPR028889">
    <property type="entry name" value="USP"/>
</dbReference>
<keyword evidence="6" id="KW-0479">Metal-binding</keyword>
<feature type="region of interest" description="Disordered" evidence="16">
    <location>
        <begin position="63"/>
        <end position="83"/>
    </location>
</feature>
<evidence type="ECO:0000256" key="7">
    <source>
        <dbReference type="ARBA" id="ARBA00022737"/>
    </source>
</evidence>
<keyword evidence="20" id="KW-1185">Reference proteome</keyword>
<sequence>MYASFLSFIVIASTPQEPQVDAAALEQLEGMGFPRVRCQKALLKTGNQGAELAMNWLFEHMEDPDIDDPIQPATGSRPSAPEPTADQISMLADMGFTAAQAKKALRETDNDMQRAVEWLFSHSDDVMDEDADAGTGQQAVNEVVGDATPPITFRVSSFVSHKGTSVHCGHYVAHVRKDDNQWVLFNDNKVAATPEPPIREAYMYVLERVKA</sequence>
<evidence type="ECO:0000256" key="13">
    <source>
        <dbReference type="ARBA" id="ARBA00029877"/>
    </source>
</evidence>
<keyword evidence="10" id="KW-0378">Hydrolase</keyword>
<dbReference type="InterPro" id="IPR009060">
    <property type="entry name" value="UBA-like_sf"/>
</dbReference>
<dbReference type="FunFam" id="1.10.8.10:FF:000086">
    <property type="entry name" value="Ubiquitin carboxyl-terminal hydrolase"/>
    <property type="match status" value="1"/>
</dbReference>
<keyword evidence="7" id="KW-0677">Repeat</keyword>
<accession>A0A433QCJ4</accession>
<evidence type="ECO:0000259" key="17">
    <source>
        <dbReference type="PROSITE" id="PS50030"/>
    </source>
</evidence>
<dbReference type="PANTHER" id="PTHR46738:SF1">
    <property type="entry name" value="UBIQUITIN-ASSOCIATED DOMAIN-CONTAINING PROTEIN 1"/>
    <property type="match status" value="1"/>
</dbReference>
<feature type="domain" description="UBA" evidence="17">
    <location>
        <begin position="19"/>
        <end position="60"/>
    </location>
</feature>
<dbReference type="PROSITE" id="PS50235">
    <property type="entry name" value="USP_3"/>
    <property type="match status" value="1"/>
</dbReference>
<comment type="similarity">
    <text evidence="2">Belongs to the peptidase C19 family.</text>
</comment>
<keyword evidence="12" id="KW-0862">Zinc</keyword>
<dbReference type="PANTHER" id="PTHR46738">
    <property type="entry name" value="UBIQUITIN-ASSOCIATED DOMAIN-CONTAINING PROTEIN 1"/>
    <property type="match status" value="1"/>
</dbReference>
<keyword evidence="5" id="KW-0645">Protease</keyword>
<dbReference type="FunFam" id="1.10.8.10:FF:000103">
    <property type="entry name" value="Ubiquitin carboxyl-terminal hydrolase"/>
    <property type="match status" value="1"/>
</dbReference>
<evidence type="ECO:0000256" key="15">
    <source>
        <dbReference type="ARBA" id="ARBA00032096"/>
    </source>
</evidence>